<evidence type="ECO:0000313" key="12">
    <source>
        <dbReference type="EMBL" id="TYO84681.1"/>
    </source>
</evidence>
<dbReference type="NCBIfam" id="TIGR00745">
    <property type="entry name" value="apbA_panE"/>
    <property type="match status" value="1"/>
</dbReference>
<evidence type="ECO:0000256" key="5">
    <source>
        <dbReference type="ARBA" id="ARBA00022857"/>
    </source>
</evidence>
<name>A0ABY3NAU8_ELIMR</name>
<organism evidence="12 13">
    <name type="scientific">Elizabethkingia miricola</name>
    <name type="common">Chryseobacterium miricola</name>
    <dbReference type="NCBI Taxonomy" id="172045"/>
    <lineage>
        <taxon>Bacteria</taxon>
        <taxon>Pseudomonadati</taxon>
        <taxon>Bacteroidota</taxon>
        <taxon>Flavobacteriia</taxon>
        <taxon>Flavobacteriales</taxon>
        <taxon>Weeksellaceae</taxon>
        <taxon>Elizabethkingia</taxon>
    </lineage>
</organism>
<evidence type="ECO:0000256" key="4">
    <source>
        <dbReference type="ARBA" id="ARBA00019465"/>
    </source>
</evidence>
<dbReference type="SUPFAM" id="SSF48179">
    <property type="entry name" value="6-phosphogluconate dehydrogenase C-terminal domain-like"/>
    <property type="match status" value="1"/>
</dbReference>
<evidence type="ECO:0000256" key="3">
    <source>
        <dbReference type="ARBA" id="ARBA00013014"/>
    </source>
</evidence>
<evidence type="ECO:0000256" key="7">
    <source>
        <dbReference type="ARBA" id="ARBA00032024"/>
    </source>
</evidence>
<gene>
    <name evidence="12" type="ORF">LX74_03884</name>
</gene>
<comment type="similarity">
    <text evidence="2 9">Belongs to the ketopantoate reductase family.</text>
</comment>
<evidence type="ECO:0000313" key="13">
    <source>
        <dbReference type="Proteomes" id="UP000324513"/>
    </source>
</evidence>
<dbReference type="Gene3D" id="1.10.1040.10">
    <property type="entry name" value="N-(1-d-carboxylethyl)-l-norvaline Dehydrogenase, domain 2"/>
    <property type="match status" value="1"/>
</dbReference>
<evidence type="ECO:0000259" key="11">
    <source>
        <dbReference type="Pfam" id="PF08546"/>
    </source>
</evidence>
<dbReference type="Gene3D" id="3.40.50.720">
    <property type="entry name" value="NAD(P)-binding Rossmann-like Domain"/>
    <property type="match status" value="1"/>
</dbReference>
<comment type="caution">
    <text evidence="12">The sequence shown here is derived from an EMBL/GenBank/DDBJ whole genome shotgun (WGS) entry which is preliminary data.</text>
</comment>
<dbReference type="InterPro" id="IPR008927">
    <property type="entry name" value="6-PGluconate_DH-like_C_sf"/>
</dbReference>
<keyword evidence="13" id="KW-1185">Reference proteome</keyword>
<evidence type="ECO:0000256" key="1">
    <source>
        <dbReference type="ARBA" id="ARBA00004994"/>
    </source>
</evidence>
<evidence type="ECO:0000256" key="8">
    <source>
        <dbReference type="ARBA" id="ARBA00048793"/>
    </source>
</evidence>
<keyword evidence="6 9" id="KW-0560">Oxidoreductase</keyword>
<keyword evidence="9" id="KW-0566">Pantothenate biosynthesis</keyword>
<keyword evidence="5 9" id="KW-0521">NADP</keyword>
<feature type="domain" description="Ketopantoate reductase C-terminal" evidence="11">
    <location>
        <begin position="201"/>
        <end position="321"/>
    </location>
</feature>
<evidence type="ECO:0000259" key="10">
    <source>
        <dbReference type="Pfam" id="PF02558"/>
    </source>
</evidence>
<dbReference type="EMBL" id="VNHK01000019">
    <property type="protein sequence ID" value="TYO84681.1"/>
    <property type="molecule type" value="Genomic_DNA"/>
</dbReference>
<feature type="domain" description="Ketopantoate reductase N-terminal" evidence="10">
    <location>
        <begin position="17"/>
        <end position="170"/>
    </location>
</feature>
<dbReference type="InterPro" id="IPR013332">
    <property type="entry name" value="KPR_N"/>
</dbReference>
<dbReference type="PANTHER" id="PTHR21708:SF26">
    <property type="entry name" value="2-DEHYDROPANTOATE 2-REDUCTASE"/>
    <property type="match status" value="1"/>
</dbReference>
<protein>
    <recommendedName>
        <fullName evidence="4 9">2-dehydropantoate 2-reductase</fullName>
        <ecNumber evidence="3 9">1.1.1.169</ecNumber>
    </recommendedName>
    <alternativeName>
        <fullName evidence="7 9">Ketopantoate reductase</fullName>
    </alternativeName>
</protein>
<evidence type="ECO:0000256" key="9">
    <source>
        <dbReference type="RuleBase" id="RU362068"/>
    </source>
</evidence>
<dbReference type="InterPro" id="IPR003710">
    <property type="entry name" value="ApbA"/>
</dbReference>
<evidence type="ECO:0000256" key="2">
    <source>
        <dbReference type="ARBA" id="ARBA00007870"/>
    </source>
</evidence>
<dbReference type="Pfam" id="PF08546">
    <property type="entry name" value="ApbA_C"/>
    <property type="match status" value="1"/>
</dbReference>
<dbReference type="EC" id="1.1.1.169" evidence="3 9"/>
<dbReference type="PANTHER" id="PTHR21708">
    <property type="entry name" value="PROBABLE 2-DEHYDROPANTOATE 2-REDUCTASE"/>
    <property type="match status" value="1"/>
</dbReference>
<reference evidence="12 13" key="1">
    <citation type="submission" date="2019-07" db="EMBL/GenBank/DDBJ databases">
        <title>Genomic Encyclopedia of Archaeal and Bacterial Type Strains, Phase II (KMG-II): from individual species to whole genera.</title>
        <authorList>
            <person name="Goeker M."/>
        </authorList>
    </citation>
    <scope>NUCLEOTIDE SEQUENCE [LARGE SCALE GENOMIC DNA]</scope>
    <source>
        <strain evidence="12 13">DSM 14571</strain>
    </source>
</reference>
<dbReference type="InterPro" id="IPR013752">
    <property type="entry name" value="KPA_reductase"/>
</dbReference>
<sequence length="325" mass="36439">MGLNTDIYQKNMSKKNIVVIGLGGVGGYFGFKMNQVNESTAKHEITFVARGATYEIVKEKGLTLLSPEHKNAITRPDDIVKNIADIKNPDLIFICVKEYDLENVCQQLVKVITPDTILFPMMNGADIYDRIRKIIPDHVILPSCVYVASHIKEKGIVEHKGKSGTLIFGCDPQHTSADIDWVIRLLEESNIKYSFKDNPLTDIWEKFIFIASFGLVTAKHNSSISSVCTDEEQYQEAVRIMEEIKLIAKAKNIYLPEDIIAKTMEKAAGFPLGTPTSLQLDIHSDKGSNELELFGGAVIKYGEELGINTPVTLRVYEEIKERMIK</sequence>
<dbReference type="InterPro" id="IPR013328">
    <property type="entry name" value="6PGD_dom2"/>
</dbReference>
<dbReference type="Proteomes" id="UP000324513">
    <property type="component" value="Unassembled WGS sequence"/>
</dbReference>
<evidence type="ECO:0000256" key="6">
    <source>
        <dbReference type="ARBA" id="ARBA00023002"/>
    </source>
</evidence>
<dbReference type="Pfam" id="PF02558">
    <property type="entry name" value="ApbA"/>
    <property type="match status" value="1"/>
</dbReference>
<proteinExistence type="inferred from homology"/>
<accession>A0ABY3NAU8</accession>
<dbReference type="SUPFAM" id="SSF51735">
    <property type="entry name" value="NAD(P)-binding Rossmann-fold domains"/>
    <property type="match status" value="1"/>
</dbReference>
<comment type="catalytic activity">
    <reaction evidence="8 9">
        <text>(R)-pantoate + NADP(+) = 2-dehydropantoate + NADPH + H(+)</text>
        <dbReference type="Rhea" id="RHEA:16233"/>
        <dbReference type="ChEBI" id="CHEBI:11561"/>
        <dbReference type="ChEBI" id="CHEBI:15378"/>
        <dbReference type="ChEBI" id="CHEBI:15980"/>
        <dbReference type="ChEBI" id="CHEBI:57783"/>
        <dbReference type="ChEBI" id="CHEBI:58349"/>
        <dbReference type="EC" id="1.1.1.169"/>
    </reaction>
</comment>
<dbReference type="InterPro" id="IPR036291">
    <property type="entry name" value="NAD(P)-bd_dom_sf"/>
</dbReference>
<comment type="function">
    <text evidence="9">Catalyzes the NADPH-dependent reduction of ketopantoate into pantoic acid.</text>
</comment>
<comment type="pathway">
    <text evidence="1 9">Cofactor biosynthesis; (R)-pantothenate biosynthesis; (R)-pantoate from 3-methyl-2-oxobutanoate: step 2/2.</text>
</comment>
<dbReference type="InterPro" id="IPR051402">
    <property type="entry name" value="KPR-Related"/>
</dbReference>